<feature type="chain" id="PRO_5045725840" evidence="1">
    <location>
        <begin position="19"/>
        <end position="287"/>
    </location>
</feature>
<proteinExistence type="predicted"/>
<name>A0ABT7JGK7_9DEIO</name>
<evidence type="ECO:0000256" key="1">
    <source>
        <dbReference type="SAM" id="SignalP"/>
    </source>
</evidence>
<keyword evidence="1" id="KW-0732">Signal</keyword>
<gene>
    <name evidence="2" type="ORF">QOL99_08375</name>
</gene>
<accession>A0ABT7JGK7</accession>
<protein>
    <submittedName>
        <fullName evidence="2">Uncharacterized protein</fullName>
    </submittedName>
</protein>
<evidence type="ECO:0000313" key="3">
    <source>
        <dbReference type="Proteomes" id="UP001302059"/>
    </source>
</evidence>
<organism evidence="2 3">
    <name type="scientific">Deinococcus rhizophilus</name>
    <dbReference type="NCBI Taxonomy" id="3049544"/>
    <lineage>
        <taxon>Bacteria</taxon>
        <taxon>Thermotogati</taxon>
        <taxon>Deinococcota</taxon>
        <taxon>Deinococci</taxon>
        <taxon>Deinococcales</taxon>
        <taxon>Deinococcaceae</taxon>
        <taxon>Deinococcus</taxon>
    </lineage>
</organism>
<feature type="signal peptide" evidence="1">
    <location>
        <begin position="1"/>
        <end position="18"/>
    </location>
</feature>
<keyword evidence="3" id="KW-1185">Reference proteome</keyword>
<comment type="caution">
    <text evidence="2">The sequence shown here is derived from an EMBL/GenBank/DDBJ whole genome shotgun (WGS) entry which is preliminary data.</text>
</comment>
<evidence type="ECO:0000313" key="2">
    <source>
        <dbReference type="EMBL" id="MDL2344167.1"/>
    </source>
</evidence>
<sequence>MKNVLSLMLALGLSFAAADIQPVPTTLPLPAARAPLGQTASIDWNTQTVTVEGAATTRPGLSQAQAYLQGKAAATADAQRLLAVALAGVRVDAQTTVKDFELQNDDISTRVSAVVRGQIVGEPRIERMPDGSSIVFVKMGAPLGSATNLLKVLTPRPPAPRITVNVTNINVVTVVRPAPTARFGGLIIDARRTGFSPCLLPRIYSMDGSLLWTYNALDARGKGVSGYARSVPQAQRMTERGGHAALVVQGLAADRCNVIVSRQEADMIRAYDRVTGFLSDFNVTLVF</sequence>
<dbReference type="Proteomes" id="UP001302059">
    <property type="component" value="Unassembled WGS sequence"/>
</dbReference>
<dbReference type="EMBL" id="JASNGB010000062">
    <property type="protein sequence ID" value="MDL2344167.1"/>
    <property type="molecule type" value="Genomic_DNA"/>
</dbReference>
<reference evidence="2 3" key="1">
    <citation type="submission" date="2023-05" db="EMBL/GenBank/DDBJ databases">
        <authorList>
            <person name="Gao F."/>
        </authorList>
    </citation>
    <scope>NUCLEOTIDE SEQUENCE [LARGE SCALE GENOMIC DNA]</scope>
    <source>
        <strain evidence="2 3">MIMF12</strain>
    </source>
</reference>
<dbReference type="RefSeq" id="WP_285522960.1">
    <property type="nucleotide sequence ID" value="NZ_JASNGB010000062.1"/>
</dbReference>